<evidence type="ECO:0000313" key="1">
    <source>
        <dbReference type="EMBL" id="CAF4867514.1"/>
    </source>
</evidence>
<gene>
    <name evidence="1" type="ORF">UJA718_LOCUS44134</name>
</gene>
<name>A0A821SYQ7_9BILA</name>
<evidence type="ECO:0000313" key="2">
    <source>
        <dbReference type="Proteomes" id="UP000663873"/>
    </source>
</evidence>
<reference evidence="1" key="1">
    <citation type="submission" date="2021-02" db="EMBL/GenBank/DDBJ databases">
        <authorList>
            <person name="Nowell W R."/>
        </authorList>
    </citation>
    <scope>NUCLEOTIDE SEQUENCE</scope>
</reference>
<organism evidence="1 2">
    <name type="scientific">Rotaria socialis</name>
    <dbReference type="NCBI Taxonomy" id="392032"/>
    <lineage>
        <taxon>Eukaryota</taxon>
        <taxon>Metazoa</taxon>
        <taxon>Spiralia</taxon>
        <taxon>Gnathifera</taxon>
        <taxon>Rotifera</taxon>
        <taxon>Eurotatoria</taxon>
        <taxon>Bdelloidea</taxon>
        <taxon>Philodinida</taxon>
        <taxon>Philodinidae</taxon>
        <taxon>Rotaria</taxon>
    </lineage>
</organism>
<feature type="non-terminal residue" evidence="1">
    <location>
        <position position="1"/>
    </location>
</feature>
<proteinExistence type="predicted"/>
<comment type="caution">
    <text evidence="1">The sequence shown here is derived from an EMBL/GenBank/DDBJ whole genome shotgun (WGS) entry which is preliminary data.</text>
</comment>
<dbReference type="PROSITE" id="PS51257">
    <property type="entry name" value="PROKAR_LIPOPROTEIN"/>
    <property type="match status" value="1"/>
</dbReference>
<accession>A0A821SYQ7</accession>
<sequence length="26" mass="2758">MILYKFILALGLLTATTFAACPITAT</sequence>
<keyword evidence="2" id="KW-1185">Reference proteome</keyword>
<dbReference type="Proteomes" id="UP000663873">
    <property type="component" value="Unassembled WGS sequence"/>
</dbReference>
<protein>
    <submittedName>
        <fullName evidence="1">Uncharacterized protein</fullName>
    </submittedName>
</protein>
<dbReference type="AlphaFoldDB" id="A0A821SYQ7"/>
<dbReference type="EMBL" id="CAJOBP010066300">
    <property type="protein sequence ID" value="CAF4867514.1"/>
    <property type="molecule type" value="Genomic_DNA"/>
</dbReference>